<proteinExistence type="predicted"/>
<protein>
    <recommendedName>
        <fullName evidence="4">Lipoprotein</fullName>
    </recommendedName>
</protein>
<feature type="signal peptide" evidence="1">
    <location>
        <begin position="1"/>
        <end position="21"/>
    </location>
</feature>
<dbReference type="PROSITE" id="PS51257">
    <property type="entry name" value="PROKAR_LIPOPROTEIN"/>
    <property type="match status" value="1"/>
</dbReference>
<organism evidence="2 3">
    <name type="scientific">Pinibacter soli</name>
    <dbReference type="NCBI Taxonomy" id="3044211"/>
    <lineage>
        <taxon>Bacteria</taxon>
        <taxon>Pseudomonadati</taxon>
        <taxon>Bacteroidota</taxon>
        <taxon>Chitinophagia</taxon>
        <taxon>Chitinophagales</taxon>
        <taxon>Chitinophagaceae</taxon>
        <taxon>Pinibacter</taxon>
    </lineage>
</organism>
<comment type="caution">
    <text evidence="2">The sequence shown here is derived from an EMBL/GenBank/DDBJ whole genome shotgun (WGS) entry which is preliminary data.</text>
</comment>
<evidence type="ECO:0000313" key="3">
    <source>
        <dbReference type="Proteomes" id="UP001226434"/>
    </source>
</evidence>
<accession>A0ABT6RER5</accession>
<evidence type="ECO:0008006" key="4">
    <source>
        <dbReference type="Google" id="ProtNLM"/>
    </source>
</evidence>
<evidence type="ECO:0000313" key="2">
    <source>
        <dbReference type="EMBL" id="MDI3321067.1"/>
    </source>
</evidence>
<dbReference type="Proteomes" id="UP001226434">
    <property type="component" value="Unassembled WGS sequence"/>
</dbReference>
<name>A0ABT6RER5_9BACT</name>
<sequence length="182" mass="20226">MKMTKWTFLGLTALFAGFSSCQKNISETQNENYFTYEGKNYPTGAAYYSNDFIGSGYVQVFLTTTLQADNGANAVEFGFYKSEIPTSGTFTAHYFDTADFDSTKNFDEAMVGLNFSKQSLSYGTLFMGTEGPDATDFYKMDGSTVTVSKNGDNYTFVYELHFLKDGKTSVVKGQYTGKVLKE</sequence>
<reference evidence="2 3" key="1">
    <citation type="submission" date="2023-05" db="EMBL/GenBank/DDBJ databases">
        <title>Genome sequence of Pinibacter sp. MAH-24.</title>
        <authorList>
            <person name="Huq M.A."/>
        </authorList>
    </citation>
    <scope>NUCLEOTIDE SEQUENCE [LARGE SCALE GENOMIC DNA]</scope>
    <source>
        <strain evidence="2 3">MAH-24</strain>
    </source>
</reference>
<keyword evidence="3" id="KW-1185">Reference proteome</keyword>
<feature type="chain" id="PRO_5046115598" description="Lipoprotein" evidence="1">
    <location>
        <begin position="22"/>
        <end position="182"/>
    </location>
</feature>
<keyword evidence="1" id="KW-0732">Signal</keyword>
<dbReference type="EMBL" id="JASBRG010000007">
    <property type="protein sequence ID" value="MDI3321067.1"/>
    <property type="molecule type" value="Genomic_DNA"/>
</dbReference>
<evidence type="ECO:0000256" key="1">
    <source>
        <dbReference type="SAM" id="SignalP"/>
    </source>
</evidence>
<dbReference type="RefSeq" id="WP_282335172.1">
    <property type="nucleotide sequence ID" value="NZ_JASBRG010000007.1"/>
</dbReference>
<gene>
    <name evidence="2" type="ORF">QJ048_14840</name>
</gene>